<dbReference type="AlphaFoldDB" id="M7WHC2"/>
<evidence type="ECO:0000313" key="2">
    <source>
        <dbReference type="Proteomes" id="UP000030780"/>
    </source>
</evidence>
<dbReference type="Proteomes" id="UP000030780">
    <property type="component" value="Unassembled WGS sequence"/>
</dbReference>
<organism evidence="1 2">
    <name type="scientific">Entamoeba histolytica HM-3:IMSS</name>
    <dbReference type="NCBI Taxonomy" id="885315"/>
    <lineage>
        <taxon>Eukaryota</taxon>
        <taxon>Amoebozoa</taxon>
        <taxon>Evosea</taxon>
        <taxon>Archamoebae</taxon>
        <taxon>Mastigamoebida</taxon>
        <taxon>Entamoebidae</taxon>
        <taxon>Entamoeba</taxon>
    </lineage>
</organism>
<dbReference type="EMBL" id="KB637189">
    <property type="protein sequence ID" value="EMS17411.1"/>
    <property type="molecule type" value="Genomic_DNA"/>
</dbReference>
<sequence length="75" mass="8819">MKTYPFTIPDNLQRYSYAIRDSTDFDHIQFGYFFTVNGIDVVDKLTIDKAIQQKSGTTWNGYSLHHSYNKWNGTF</sequence>
<proteinExistence type="predicted"/>
<evidence type="ECO:0000313" key="1">
    <source>
        <dbReference type="EMBL" id="EMS17411.1"/>
    </source>
</evidence>
<gene>
    <name evidence="1" type="ORF">KM1_297090</name>
</gene>
<accession>M7WHC2</accession>
<reference evidence="1 2" key="1">
    <citation type="submission" date="2013-01" db="EMBL/GenBank/DDBJ databases">
        <authorList>
            <person name="Inman J."/>
            <person name="Zafar N."/>
            <person name="Lorenzi H."/>
            <person name="Caler E."/>
        </authorList>
    </citation>
    <scope>NUCLEOTIDE SEQUENCE [LARGE SCALE GENOMIC DNA]</scope>
    <source>
        <strain evidence="1 2">HM-3:IMSS</strain>
    </source>
</reference>
<name>M7WHC2_ENTHI</name>
<protein>
    <submittedName>
        <fullName evidence="1">Uncharacterized protein</fullName>
    </submittedName>
</protein>
<dbReference type="VEuPathDB" id="AmoebaDB:KM1_297090"/>